<dbReference type="RefSeq" id="WP_379018506.1">
    <property type="nucleotide sequence ID" value="NZ_JBHRTA010000003.1"/>
</dbReference>
<evidence type="ECO:0000313" key="10">
    <source>
        <dbReference type="EMBL" id="MFC3196114.1"/>
    </source>
</evidence>
<keyword evidence="11" id="KW-1185">Reference proteome</keyword>
<evidence type="ECO:0000256" key="8">
    <source>
        <dbReference type="SAM" id="SignalP"/>
    </source>
</evidence>
<dbReference type="Gene3D" id="2.170.130.10">
    <property type="entry name" value="TonB-dependent receptor, plug domain"/>
    <property type="match status" value="1"/>
</dbReference>
<feature type="chain" id="PRO_5046949041" evidence="8">
    <location>
        <begin position="24"/>
        <end position="1118"/>
    </location>
</feature>
<protein>
    <submittedName>
        <fullName evidence="10">SusC/RagA family TonB-linked outer membrane protein</fullName>
    </submittedName>
</protein>
<dbReference type="InterPro" id="IPR011662">
    <property type="entry name" value="Secretin/TonB_short_N"/>
</dbReference>
<evidence type="ECO:0000256" key="6">
    <source>
        <dbReference type="ARBA" id="ARBA00023237"/>
    </source>
</evidence>
<dbReference type="InterPro" id="IPR023997">
    <property type="entry name" value="TonB-dep_OMP_SusC/RagA_CS"/>
</dbReference>
<accession>A0ABV7JDC4</accession>
<dbReference type="InterPro" id="IPR023996">
    <property type="entry name" value="TonB-dep_OMP_SusC/RagA"/>
</dbReference>
<name>A0ABV7JDC4_9SPHI</name>
<comment type="similarity">
    <text evidence="7">Belongs to the TonB-dependent receptor family.</text>
</comment>
<comment type="caution">
    <text evidence="10">The sequence shown here is derived from an EMBL/GenBank/DDBJ whole genome shotgun (WGS) entry which is preliminary data.</text>
</comment>
<dbReference type="PROSITE" id="PS52016">
    <property type="entry name" value="TONB_DEPENDENT_REC_3"/>
    <property type="match status" value="1"/>
</dbReference>
<comment type="subcellular location">
    <subcellularLocation>
        <location evidence="1 7">Cell outer membrane</location>
        <topology evidence="1 7">Multi-pass membrane protein</topology>
    </subcellularLocation>
</comment>
<dbReference type="SUPFAM" id="SSF49464">
    <property type="entry name" value="Carboxypeptidase regulatory domain-like"/>
    <property type="match status" value="1"/>
</dbReference>
<dbReference type="Gene3D" id="2.60.40.1120">
    <property type="entry name" value="Carboxypeptidase-like, regulatory domain"/>
    <property type="match status" value="1"/>
</dbReference>
<dbReference type="InterPro" id="IPR039426">
    <property type="entry name" value="TonB-dep_rcpt-like"/>
</dbReference>
<proteinExistence type="inferred from homology"/>
<dbReference type="Pfam" id="PF13715">
    <property type="entry name" value="CarbopepD_reg_2"/>
    <property type="match status" value="1"/>
</dbReference>
<feature type="domain" description="Secretin/TonB short N-terminal" evidence="9">
    <location>
        <begin position="55"/>
        <end position="105"/>
    </location>
</feature>
<evidence type="ECO:0000256" key="4">
    <source>
        <dbReference type="ARBA" id="ARBA00022692"/>
    </source>
</evidence>
<keyword evidence="2 7" id="KW-0813">Transport</keyword>
<reference evidence="11" key="1">
    <citation type="journal article" date="2019" name="Int. J. Syst. Evol. Microbiol.">
        <title>The Global Catalogue of Microorganisms (GCM) 10K type strain sequencing project: providing services to taxonomists for standard genome sequencing and annotation.</title>
        <authorList>
            <consortium name="The Broad Institute Genomics Platform"/>
            <consortium name="The Broad Institute Genome Sequencing Center for Infectious Disease"/>
            <person name="Wu L."/>
            <person name="Ma J."/>
        </authorList>
    </citation>
    <scope>NUCLEOTIDE SEQUENCE [LARGE SCALE GENOMIC DNA]</scope>
    <source>
        <strain evidence="11">KCTC 52416</strain>
    </source>
</reference>
<organism evidence="10 11">
    <name type="scientific">Parapedobacter deserti</name>
    <dbReference type="NCBI Taxonomy" id="1912957"/>
    <lineage>
        <taxon>Bacteria</taxon>
        <taxon>Pseudomonadati</taxon>
        <taxon>Bacteroidota</taxon>
        <taxon>Sphingobacteriia</taxon>
        <taxon>Sphingobacteriales</taxon>
        <taxon>Sphingobacteriaceae</taxon>
        <taxon>Parapedobacter</taxon>
    </lineage>
</organism>
<feature type="signal peptide" evidence="8">
    <location>
        <begin position="1"/>
        <end position="23"/>
    </location>
</feature>
<dbReference type="NCBIfam" id="TIGR04056">
    <property type="entry name" value="OMP_RagA_SusC"/>
    <property type="match status" value="1"/>
</dbReference>
<dbReference type="Gene3D" id="2.40.170.20">
    <property type="entry name" value="TonB-dependent receptor, beta-barrel domain"/>
    <property type="match status" value="1"/>
</dbReference>
<dbReference type="InterPro" id="IPR008969">
    <property type="entry name" value="CarboxyPept-like_regulatory"/>
</dbReference>
<dbReference type="SMART" id="SM00965">
    <property type="entry name" value="STN"/>
    <property type="match status" value="1"/>
</dbReference>
<dbReference type="InterPro" id="IPR012910">
    <property type="entry name" value="Plug_dom"/>
</dbReference>
<evidence type="ECO:0000256" key="2">
    <source>
        <dbReference type="ARBA" id="ARBA00022448"/>
    </source>
</evidence>
<dbReference type="EMBL" id="JBHRTA010000003">
    <property type="protein sequence ID" value="MFC3196114.1"/>
    <property type="molecule type" value="Genomic_DNA"/>
</dbReference>
<keyword evidence="4 7" id="KW-0812">Transmembrane</keyword>
<evidence type="ECO:0000256" key="3">
    <source>
        <dbReference type="ARBA" id="ARBA00022452"/>
    </source>
</evidence>
<dbReference type="SUPFAM" id="SSF56935">
    <property type="entry name" value="Porins"/>
    <property type="match status" value="1"/>
</dbReference>
<evidence type="ECO:0000256" key="7">
    <source>
        <dbReference type="PROSITE-ProRule" id="PRU01360"/>
    </source>
</evidence>
<dbReference type="Gene3D" id="3.55.50.30">
    <property type="match status" value="1"/>
</dbReference>
<gene>
    <name evidence="10" type="ORF">ACFOET_00675</name>
</gene>
<evidence type="ECO:0000313" key="11">
    <source>
        <dbReference type="Proteomes" id="UP001595526"/>
    </source>
</evidence>
<keyword evidence="5 7" id="KW-0472">Membrane</keyword>
<sequence length="1118" mass="125694">MKKAGNVFSCLLAIVFVMNVLLAHGQLANQTKIDVDFKDIPLKEALDQIQRKTNFNFIYSEEMVVAHRVTLSAKDMAVADILENMLSLAGLSFVQRETKLIITKKAVDAQTVTKPTSVPMMGMTSTQVARIKGKVLDRGDVPIPGVTVVFKENRATATQTDINGDYIIVVPTNASTLVFSSIGYVPKEIKPGSATEINVMLEQDDNTLESVVVTGVFTRRAESFTGSAATFNAEDLRTVGNQNVIQSLKMLDPSFVQIENVELGSNPNVLPDLQVRGANSLPDIRGEYAGSPNMPLFILDGFESDLQKIYDLDINRVASVTILKDAPAKAIYGSRAANGVIVVETKRPEMGKLRLSYTGDFNITAPDLTSYQLAGAAEKLQVELNAGRYSSSYYYNDQLLKEEYNRLYTEVARGVNTDWLAQPVKTAAGHKHTLMLEGGDPHLRYGADFTFNEIAGVMKESGRRTVSGNVYLSYRVDNFLFRNNLMVTGNHANDSPYGSFSAYSRLNPYWTPYEENGSLKKVVGQFSSGAGTPINYFNPLYDANLGTKNFSNYTDIMNNFQAEWSIMDNLKVIGRFGYTHTTNKREDFYPANHTRFAEYAAEDFFRRGQYSITNGTATSIKSDITLNYSKLLGKHLVFLNAGWNLYETKSENHGMQAEGFLNDRVDNINFARQYMQDGRPTGTDALTRETGLLSALNYSFDERYLVDLTFRRQGSSVFGLDNRWGNFWSAGIGWNLHREVFLNNQSWLDQFRLRASTGYTGSQNFNPYQAMATYNYFTDVYYDNIVGARLMGLANDELKWQQTQDYNFGADVHLWQRFTLRFDYYISTTNNLLTDLPLPGSVGFNTIKENLGEVRNTGVDAVMSLRVFHAPSTNSFLNFFLNVGANRNRLMKISDALNSLNDELEEERGESTRPFVRYREGESTSALWAVPSQGIDPITGSEIFRTANGELTYVWNPNDQVVVGDTNPKLRGSFGINAQHRGWGFNCGFIYRIGGQYYNQTLVDRVENVDIQYNVDRRVFTDTWTAPGDEVLYKRISAVPTRTNPTSRFVQDLYELQLGSVNVSYDFMNTSFLERTGMQRLRVTAFSNDIARLSNIRAERGLDFPFARTFSLSVQATF</sequence>
<keyword evidence="8" id="KW-0732">Signal</keyword>
<evidence type="ECO:0000256" key="5">
    <source>
        <dbReference type="ARBA" id="ARBA00023136"/>
    </source>
</evidence>
<dbReference type="NCBIfam" id="TIGR04057">
    <property type="entry name" value="SusC_RagA_signa"/>
    <property type="match status" value="1"/>
</dbReference>
<dbReference type="InterPro" id="IPR037066">
    <property type="entry name" value="Plug_dom_sf"/>
</dbReference>
<dbReference type="Proteomes" id="UP001595526">
    <property type="component" value="Unassembled WGS sequence"/>
</dbReference>
<evidence type="ECO:0000256" key="1">
    <source>
        <dbReference type="ARBA" id="ARBA00004571"/>
    </source>
</evidence>
<evidence type="ECO:0000259" key="9">
    <source>
        <dbReference type="SMART" id="SM00965"/>
    </source>
</evidence>
<dbReference type="Pfam" id="PF07715">
    <property type="entry name" value="Plug"/>
    <property type="match status" value="1"/>
</dbReference>
<keyword evidence="6 7" id="KW-0998">Cell outer membrane</keyword>
<dbReference type="InterPro" id="IPR036942">
    <property type="entry name" value="Beta-barrel_TonB_sf"/>
</dbReference>
<keyword evidence="3 7" id="KW-1134">Transmembrane beta strand</keyword>